<gene>
    <name evidence="1" type="ordered locus">VIT_18s0001g00150</name>
</gene>
<protein>
    <submittedName>
        <fullName evidence="1">Uncharacterized protein</fullName>
    </submittedName>
</protein>
<organism evidence="1 2">
    <name type="scientific">Vitis vinifera</name>
    <name type="common">Grape</name>
    <dbReference type="NCBI Taxonomy" id="29760"/>
    <lineage>
        <taxon>Eukaryota</taxon>
        <taxon>Viridiplantae</taxon>
        <taxon>Streptophyta</taxon>
        <taxon>Embryophyta</taxon>
        <taxon>Tracheophyta</taxon>
        <taxon>Spermatophyta</taxon>
        <taxon>Magnoliopsida</taxon>
        <taxon>eudicotyledons</taxon>
        <taxon>Gunneridae</taxon>
        <taxon>Pentapetalae</taxon>
        <taxon>rosids</taxon>
        <taxon>Vitales</taxon>
        <taxon>Vitaceae</taxon>
        <taxon>Viteae</taxon>
        <taxon>Vitis</taxon>
    </lineage>
</organism>
<dbReference type="EMBL" id="FN595771">
    <property type="protein sequence ID" value="CCB52314.1"/>
    <property type="molecule type" value="Genomic_DNA"/>
</dbReference>
<proteinExistence type="predicted"/>
<dbReference type="InParanoid" id="F6HJB5"/>
<reference evidence="2" key="1">
    <citation type="journal article" date="2007" name="Nature">
        <title>The grapevine genome sequence suggests ancestral hexaploidization in major angiosperm phyla.</title>
        <authorList>
            <consortium name="The French-Italian Public Consortium for Grapevine Genome Characterization."/>
            <person name="Jaillon O."/>
            <person name="Aury J.-M."/>
            <person name="Noel B."/>
            <person name="Policriti A."/>
            <person name="Clepet C."/>
            <person name="Casagrande A."/>
            <person name="Choisne N."/>
            <person name="Aubourg S."/>
            <person name="Vitulo N."/>
            <person name="Jubin C."/>
            <person name="Vezzi A."/>
            <person name="Legeai F."/>
            <person name="Hugueney P."/>
            <person name="Dasilva C."/>
            <person name="Horner D."/>
            <person name="Mica E."/>
            <person name="Jublot D."/>
            <person name="Poulain J."/>
            <person name="Bruyere C."/>
            <person name="Billault A."/>
            <person name="Segurens B."/>
            <person name="Gouyvenoux M."/>
            <person name="Ugarte E."/>
            <person name="Cattonaro F."/>
            <person name="Anthouard V."/>
            <person name="Vico V."/>
            <person name="Del Fabbro C."/>
            <person name="Alaux M."/>
            <person name="Di Gaspero G."/>
            <person name="Dumas V."/>
            <person name="Felice N."/>
            <person name="Paillard S."/>
            <person name="Juman I."/>
            <person name="Moroldo M."/>
            <person name="Scalabrin S."/>
            <person name="Canaguier A."/>
            <person name="Le Clainche I."/>
            <person name="Malacrida G."/>
            <person name="Durand E."/>
            <person name="Pesole G."/>
            <person name="Laucou V."/>
            <person name="Chatelet P."/>
            <person name="Merdinoglu D."/>
            <person name="Delledonne M."/>
            <person name="Pezzotti M."/>
            <person name="Lecharny A."/>
            <person name="Scarpelli C."/>
            <person name="Artiguenave F."/>
            <person name="Pe M.E."/>
            <person name="Valle G."/>
            <person name="Morgante M."/>
            <person name="Caboche M."/>
            <person name="Adam-Blondon A.-F."/>
            <person name="Weissenbach J."/>
            <person name="Quetier F."/>
            <person name="Wincker P."/>
        </authorList>
    </citation>
    <scope>NUCLEOTIDE SEQUENCE [LARGE SCALE GENOMIC DNA]</scope>
    <source>
        <strain evidence="2">cv. Pinot noir / PN40024</strain>
    </source>
</reference>
<dbReference type="Proteomes" id="UP000009183">
    <property type="component" value="Chromosome 18, unordered"/>
</dbReference>
<keyword evidence="2" id="KW-1185">Reference proteome</keyword>
<dbReference type="HOGENOM" id="CLU_3436091_0_0_1"/>
<evidence type="ECO:0000313" key="2">
    <source>
        <dbReference type="Proteomes" id="UP000009183"/>
    </source>
</evidence>
<sequence>MKKLKQYIKDKLN</sequence>
<name>F6HJB5_VITVI</name>
<accession>F6HJB5</accession>
<evidence type="ECO:0000313" key="1">
    <source>
        <dbReference type="EMBL" id="CCB52314.1"/>
    </source>
</evidence>